<protein>
    <recommendedName>
        <fullName evidence="4">Rhodopsin family protein</fullName>
    </recommendedName>
</protein>
<evidence type="ECO:0000313" key="3">
    <source>
        <dbReference type="Proteomes" id="UP001172673"/>
    </source>
</evidence>
<dbReference type="EMBL" id="JAPDRK010000001">
    <property type="protein sequence ID" value="KAJ9616817.1"/>
    <property type="molecule type" value="Genomic_DNA"/>
</dbReference>
<name>A0AA38XNR3_9EURO</name>
<comment type="caution">
    <text evidence="2">The sequence shown here is derived from an EMBL/GenBank/DDBJ whole genome shotgun (WGS) entry which is preliminary data.</text>
</comment>
<reference evidence="2" key="1">
    <citation type="submission" date="2022-10" db="EMBL/GenBank/DDBJ databases">
        <title>Culturing micro-colonial fungi from biological soil crusts in the Mojave desert and describing Neophaeococcomyces mojavensis, and introducing the new genera and species Taxawa tesnikishii.</title>
        <authorList>
            <person name="Kurbessoian T."/>
            <person name="Stajich J.E."/>
        </authorList>
    </citation>
    <scope>NUCLEOTIDE SEQUENCE</scope>
    <source>
        <strain evidence="2">TK_41</strain>
    </source>
</reference>
<feature type="region of interest" description="Disordered" evidence="1">
    <location>
        <begin position="73"/>
        <end position="109"/>
    </location>
</feature>
<keyword evidence="3" id="KW-1185">Reference proteome</keyword>
<dbReference type="Proteomes" id="UP001172673">
    <property type="component" value="Unassembled WGS sequence"/>
</dbReference>
<dbReference type="PANTHER" id="PTHR28139">
    <property type="entry name" value="UPF0768 PROTEIN YBL029C-A"/>
    <property type="match status" value="1"/>
</dbReference>
<evidence type="ECO:0000256" key="1">
    <source>
        <dbReference type="SAM" id="MobiDB-lite"/>
    </source>
</evidence>
<gene>
    <name evidence="2" type="ORF">H2200_000536</name>
</gene>
<dbReference type="AlphaFoldDB" id="A0AA38XNR3"/>
<organism evidence="2 3">
    <name type="scientific">Cladophialophora chaetospira</name>
    <dbReference type="NCBI Taxonomy" id="386627"/>
    <lineage>
        <taxon>Eukaryota</taxon>
        <taxon>Fungi</taxon>
        <taxon>Dikarya</taxon>
        <taxon>Ascomycota</taxon>
        <taxon>Pezizomycotina</taxon>
        <taxon>Eurotiomycetes</taxon>
        <taxon>Chaetothyriomycetidae</taxon>
        <taxon>Chaetothyriales</taxon>
        <taxon>Herpotrichiellaceae</taxon>
        <taxon>Cladophialophora</taxon>
    </lineage>
</organism>
<sequence length="109" mass="11831">MAFCFVMGTQDFTKPLKGYEGVTAQCHNCGNWAAHPIQTWDWFTFCFIPVIPLGGKHKDLACSICRFRQDIQSRPDVGSMQGGGGPPMPPQQGQGPPQGWGGGPPPQNK</sequence>
<dbReference type="PANTHER" id="PTHR28139:SF1">
    <property type="entry name" value="UPF0768 PROTEIN YBL029C-A"/>
    <property type="match status" value="1"/>
</dbReference>
<evidence type="ECO:0000313" key="2">
    <source>
        <dbReference type="EMBL" id="KAJ9616817.1"/>
    </source>
</evidence>
<proteinExistence type="predicted"/>
<accession>A0AA38XNR3</accession>
<evidence type="ECO:0008006" key="4">
    <source>
        <dbReference type="Google" id="ProtNLM"/>
    </source>
</evidence>